<evidence type="ECO:0000256" key="2">
    <source>
        <dbReference type="ARBA" id="ARBA00004127"/>
    </source>
</evidence>
<evidence type="ECO:0000256" key="16">
    <source>
        <dbReference type="ARBA" id="ARBA00071072"/>
    </source>
</evidence>
<gene>
    <name evidence="24" type="ORF">CONLIGDRAFT_631697</name>
</gene>
<evidence type="ECO:0000256" key="20">
    <source>
        <dbReference type="SAM" id="MobiDB-lite"/>
    </source>
</evidence>
<keyword evidence="13 21" id="KW-0472">Membrane</keyword>
<dbReference type="Pfam" id="PF12678">
    <property type="entry name" value="zf-rbx1"/>
    <property type="match status" value="1"/>
</dbReference>
<evidence type="ECO:0000256" key="21">
    <source>
        <dbReference type="SAM" id="Phobius"/>
    </source>
</evidence>
<dbReference type="FunFam" id="3.30.40.10:FF:000626">
    <property type="entry name" value="Transmembrane ubiquitin ligase 1"/>
    <property type="match status" value="1"/>
</dbReference>
<dbReference type="PANTHER" id="PTHR22763:SF162">
    <property type="entry name" value="TRANSMEMBRANE E3 UBIQUITIN-PROTEIN LIGASE 1"/>
    <property type="match status" value="1"/>
</dbReference>
<evidence type="ECO:0000256" key="3">
    <source>
        <dbReference type="ARBA" id="ARBA00004906"/>
    </source>
</evidence>
<keyword evidence="6 21" id="KW-0812">Transmembrane</keyword>
<feature type="transmembrane region" description="Helical" evidence="21">
    <location>
        <begin position="479"/>
        <end position="500"/>
    </location>
</feature>
<dbReference type="SUPFAM" id="SSF57850">
    <property type="entry name" value="RING/U-box"/>
    <property type="match status" value="1"/>
</dbReference>
<dbReference type="InParanoid" id="A0A1J7IQZ1"/>
<dbReference type="PANTHER" id="PTHR22763">
    <property type="entry name" value="RING ZINC FINGER PROTEIN"/>
    <property type="match status" value="1"/>
</dbReference>
<accession>A0A1J7IQZ1</accession>
<dbReference type="AlphaFoldDB" id="A0A1J7IQZ1"/>
<comment type="subunit">
    <text evidence="15">Component of the DSC E3 ubiquitin ligase complex composed of dscA, dscB, dscC and dscD.</text>
</comment>
<evidence type="ECO:0000313" key="24">
    <source>
        <dbReference type="EMBL" id="OIW29619.1"/>
    </source>
</evidence>
<keyword evidence="10" id="KW-0833">Ubl conjugation pathway</keyword>
<feature type="chain" id="PRO_5011955862" description="DSC E3 ubiquitin ligase complex subunit A" evidence="22">
    <location>
        <begin position="25"/>
        <end position="888"/>
    </location>
</feature>
<dbReference type="GO" id="GO:0016567">
    <property type="term" value="P:protein ubiquitination"/>
    <property type="evidence" value="ECO:0007669"/>
    <property type="project" value="UniProtKB-UniPathway"/>
</dbReference>
<keyword evidence="8 22" id="KW-0732">Signal</keyword>
<evidence type="ECO:0000256" key="22">
    <source>
        <dbReference type="SAM" id="SignalP"/>
    </source>
</evidence>
<feature type="transmembrane region" description="Helical" evidence="21">
    <location>
        <begin position="707"/>
        <end position="726"/>
    </location>
</feature>
<feature type="transmembrane region" description="Helical" evidence="21">
    <location>
        <begin position="406"/>
        <end position="424"/>
    </location>
</feature>
<evidence type="ECO:0000259" key="23">
    <source>
        <dbReference type="PROSITE" id="PS50089"/>
    </source>
</evidence>
<dbReference type="Pfam" id="PF11145">
    <property type="entry name" value="DUF2921"/>
    <property type="match status" value="1"/>
</dbReference>
<dbReference type="InterPro" id="IPR050731">
    <property type="entry name" value="HRD1_E3_ubiq-ligases"/>
</dbReference>
<evidence type="ECO:0000256" key="7">
    <source>
        <dbReference type="ARBA" id="ARBA00022723"/>
    </source>
</evidence>
<feature type="signal peptide" evidence="22">
    <location>
        <begin position="1"/>
        <end position="24"/>
    </location>
</feature>
<dbReference type="GO" id="GO:0043161">
    <property type="term" value="P:proteasome-mediated ubiquitin-dependent protein catabolic process"/>
    <property type="evidence" value="ECO:0007669"/>
    <property type="project" value="TreeGrafter"/>
</dbReference>
<evidence type="ECO:0000256" key="19">
    <source>
        <dbReference type="PROSITE-ProRule" id="PRU00175"/>
    </source>
</evidence>
<comment type="pathway">
    <text evidence="3">Protein modification; protein ubiquitination.</text>
</comment>
<dbReference type="GO" id="GO:0012505">
    <property type="term" value="C:endomembrane system"/>
    <property type="evidence" value="ECO:0007669"/>
    <property type="project" value="UniProtKB-SubCell"/>
</dbReference>
<evidence type="ECO:0000256" key="8">
    <source>
        <dbReference type="ARBA" id="ARBA00022729"/>
    </source>
</evidence>
<protein>
    <recommendedName>
        <fullName evidence="16">DSC E3 ubiquitin ligase complex subunit A</fullName>
        <ecNumber evidence="4">2.3.2.27</ecNumber>
    </recommendedName>
    <alternativeName>
        <fullName evidence="17">Defective for SREBP cleavage protein A</fullName>
    </alternativeName>
    <alternativeName>
        <fullName evidence="18">RING-type E3 ubiquitin transferase dscA</fullName>
    </alternativeName>
</protein>
<feature type="domain" description="RING-type" evidence="23">
    <location>
        <begin position="818"/>
        <end position="882"/>
    </location>
</feature>
<evidence type="ECO:0000256" key="12">
    <source>
        <dbReference type="ARBA" id="ARBA00022989"/>
    </source>
</evidence>
<dbReference type="SMART" id="SM00184">
    <property type="entry name" value="RING"/>
    <property type="match status" value="1"/>
</dbReference>
<keyword evidence="5" id="KW-0808">Transferase</keyword>
<evidence type="ECO:0000256" key="17">
    <source>
        <dbReference type="ARBA" id="ARBA00077885"/>
    </source>
</evidence>
<evidence type="ECO:0000256" key="5">
    <source>
        <dbReference type="ARBA" id="ARBA00022679"/>
    </source>
</evidence>
<reference evidence="24 25" key="1">
    <citation type="submission" date="2016-10" db="EMBL/GenBank/DDBJ databases">
        <title>Draft genome sequence of Coniochaeta ligniaria NRRL30616, a lignocellulolytic fungus for bioabatement of inhibitors in plant biomass hydrolysates.</title>
        <authorList>
            <consortium name="DOE Joint Genome Institute"/>
            <person name="Jimenez D.J."/>
            <person name="Hector R.E."/>
            <person name="Riley R."/>
            <person name="Sun H."/>
            <person name="Grigoriev I.V."/>
            <person name="Van Elsas J.D."/>
            <person name="Nichols N.N."/>
        </authorList>
    </citation>
    <scope>NUCLEOTIDE SEQUENCE [LARGE SCALE GENOMIC DNA]</scope>
    <source>
        <strain evidence="24 25">NRRL 30616</strain>
    </source>
</reference>
<keyword evidence="25" id="KW-1185">Reference proteome</keyword>
<evidence type="ECO:0000256" key="9">
    <source>
        <dbReference type="ARBA" id="ARBA00022771"/>
    </source>
</evidence>
<name>A0A1J7IQZ1_9PEZI</name>
<feature type="transmembrane region" description="Helical" evidence="21">
    <location>
        <begin position="675"/>
        <end position="695"/>
    </location>
</feature>
<dbReference type="FunCoup" id="A0A1J7IQZ1">
    <property type="interactions" value="47"/>
</dbReference>
<comment type="catalytic activity">
    <reaction evidence="1">
        <text>S-ubiquitinyl-[E2 ubiquitin-conjugating enzyme]-L-cysteine + [acceptor protein]-L-lysine = [E2 ubiquitin-conjugating enzyme]-L-cysteine + N(6)-ubiquitinyl-[acceptor protein]-L-lysine.</text>
        <dbReference type="EC" id="2.3.2.27"/>
    </reaction>
</comment>
<keyword evidence="7" id="KW-0479">Metal-binding</keyword>
<dbReference type="GO" id="GO:0044695">
    <property type="term" value="C:Dsc E3 ubiquitin ligase complex"/>
    <property type="evidence" value="ECO:0007669"/>
    <property type="project" value="TreeGrafter"/>
</dbReference>
<feature type="compositionally biased region" description="Pro residues" evidence="20">
    <location>
        <begin position="541"/>
        <end position="552"/>
    </location>
</feature>
<feature type="transmembrane region" description="Helical" evidence="21">
    <location>
        <begin position="621"/>
        <end position="638"/>
    </location>
</feature>
<feature type="region of interest" description="Disordered" evidence="20">
    <location>
        <begin position="506"/>
        <end position="559"/>
    </location>
</feature>
<dbReference type="PROSITE" id="PS50089">
    <property type="entry name" value="ZF_RING_2"/>
    <property type="match status" value="1"/>
</dbReference>
<dbReference type="Gene3D" id="3.30.40.10">
    <property type="entry name" value="Zinc/RING finger domain, C3HC4 (zinc finger)"/>
    <property type="match status" value="1"/>
</dbReference>
<evidence type="ECO:0000256" key="10">
    <source>
        <dbReference type="ARBA" id="ARBA00022786"/>
    </source>
</evidence>
<evidence type="ECO:0000256" key="11">
    <source>
        <dbReference type="ARBA" id="ARBA00022833"/>
    </source>
</evidence>
<feature type="compositionally biased region" description="Basic and acidic residues" evidence="20">
    <location>
        <begin position="793"/>
        <end position="807"/>
    </location>
</feature>
<dbReference type="InterPro" id="IPR001841">
    <property type="entry name" value="Znf_RING"/>
</dbReference>
<evidence type="ECO:0000256" key="14">
    <source>
        <dbReference type="ARBA" id="ARBA00056116"/>
    </source>
</evidence>
<dbReference type="OrthoDB" id="9984778at2759"/>
<dbReference type="InterPro" id="IPR013083">
    <property type="entry name" value="Znf_RING/FYVE/PHD"/>
</dbReference>
<dbReference type="GO" id="GO:0008270">
    <property type="term" value="F:zinc ion binding"/>
    <property type="evidence" value="ECO:0007669"/>
    <property type="project" value="UniProtKB-KW"/>
</dbReference>
<feature type="compositionally biased region" description="Low complexity" evidence="20">
    <location>
        <begin position="514"/>
        <end position="540"/>
    </location>
</feature>
<evidence type="ECO:0000256" key="4">
    <source>
        <dbReference type="ARBA" id="ARBA00012483"/>
    </source>
</evidence>
<evidence type="ECO:0000256" key="1">
    <source>
        <dbReference type="ARBA" id="ARBA00000900"/>
    </source>
</evidence>
<feature type="transmembrane region" description="Helical" evidence="21">
    <location>
        <begin position="445"/>
        <end position="467"/>
    </location>
</feature>
<dbReference type="InterPro" id="IPR021319">
    <property type="entry name" value="DUF2921"/>
</dbReference>
<keyword evidence="9 19" id="KW-0863">Zinc-finger</keyword>
<dbReference type="EC" id="2.3.2.27" evidence="4"/>
<dbReference type="UniPathway" id="UPA00143"/>
<evidence type="ECO:0000256" key="15">
    <source>
        <dbReference type="ARBA" id="ARBA00063126"/>
    </source>
</evidence>
<evidence type="ECO:0000256" key="13">
    <source>
        <dbReference type="ARBA" id="ARBA00023136"/>
    </source>
</evidence>
<dbReference type="InterPro" id="IPR024766">
    <property type="entry name" value="Znf_RING_H2"/>
</dbReference>
<feature type="region of interest" description="Disordered" evidence="20">
    <location>
        <begin position="766"/>
        <end position="807"/>
    </location>
</feature>
<comment type="subcellular location">
    <subcellularLocation>
        <location evidence="2">Endomembrane system</location>
        <topology evidence="2">Multi-pass membrane protein</topology>
    </subcellularLocation>
</comment>
<organism evidence="24 25">
    <name type="scientific">Coniochaeta ligniaria NRRL 30616</name>
    <dbReference type="NCBI Taxonomy" id="1408157"/>
    <lineage>
        <taxon>Eukaryota</taxon>
        <taxon>Fungi</taxon>
        <taxon>Dikarya</taxon>
        <taxon>Ascomycota</taxon>
        <taxon>Pezizomycotina</taxon>
        <taxon>Sordariomycetes</taxon>
        <taxon>Sordariomycetidae</taxon>
        <taxon>Coniochaetales</taxon>
        <taxon>Coniochaetaceae</taxon>
        <taxon>Coniochaeta</taxon>
    </lineage>
</organism>
<proteinExistence type="predicted"/>
<keyword evidence="12 21" id="KW-1133">Transmembrane helix</keyword>
<keyword evidence="11" id="KW-0862">Zinc</keyword>
<dbReference type="STRING" id="1408157.A0A1J7IQZ1"/>
<comment type="function">
    <text evidence="14">Catalytic component of the DSC E3 ubiquitin ligase complex which is required for the srbA transcriptional activator proteolytic cleavage to release the soluble transcription factor from the membrane in low oxygen or sterol conditions. Required for growth during hypoxia and triazole drug susceptibility, as well as for virulence in a murine model of invasive pulmonary aspergillosis (IPA).</text>
</comment>
<dbReference type="EMBL" id="KV875097">
    <property type="protein sequence ID" value="OIW29619.1"/>
    <property type="molecule type" value="Genomic_DNA"/>
</dbReference>
<feature type="transmembrane region" description="Helical" evidence="21">
    <location>
        <begin position="644"/>
        <end position="663"/>
    </location>
</feature>
<dbReference type="Proteomes" id="UP000182658">
    <property type="component" value="Unassembled WGS sequence"/>
</dbReference>
<evidence type="ECO:0000313" key="25">
    <source>
        <dbReference type="Proteomes" id="UP000182658"/>
    </source>
</evidence>
<evidence type="ECO:0000256" key="18">
    <source>
        <dbReference type="ARBA" id="ARBA00082128"/>
    </source>
</evidence>
<dbReference type="GO" id="GO:0061630">
    <property type="term" value="F:ubiquitin protein ligase activity"/>
    <property type="evidence" value="ECO:0007669"/>
    <property type="project" value="UniProtKB-EC"/>
</dbReference>
<sequence length="888" mass="97363">MPQPQENARAFIVIILIFWLITSPDNNPGLIGVPSLTAARLERQRRAHGVLNSTKWGDFSPRLIDDQADATPHYLNLTGFREQDGFAWEDFGRFKDRCTDWSRNAHGSSKTGENLWDLGLAEPMWQNVTGVVHGEWARRNGSVERQAASYNLSDIAPTVPWMPTRADFSHNVTGQHGKITLYLDDKNDSVEYEDRNGDNGPKAGGLARAISASVTMQDDATSSSSWDMKFHGVHWPRQGAILLTSTSEKFAGIFALPHLTLGPNFFYSSQKLLNETLDTVLRKKEKARFSDPSNPWASNIEPEGQNWSPSPHCEYLLYVQVHPLNPSRLGIKHFGGNPQENLGISLVKALENELRNPTGAPVKGYPELRMSTVMWSPDCSYFLESKGPPVFASVEGNHLTGKKEEILIYGGKMWLMAFAAVFLGQVYLLKAQMRESSTPSTVGRVSFYTAGTMLLADGLIFAASSAWSLSASSTLLPSLLMTFGAFLSMALGGVFLGEVYKVQEPERRNRQREQAAANQSPPTPAAAAAAAATARAATAAPAPPPPPPPPSDSLPRPVTAAPLRPATPPIIIPSDQDIDAEIAANVAAGAAAVPTPGIRPAVTVTAPQQQRTPFSSISGRFILLGTLLLFISVAAISWPARIRAFYCNLLAFIYFSLWVPQIYRNIIRNSRRAYSWRFMIGQSVLRAAPIAYFYLREDNILFAKTDPLAFAVLAGWLWIQLWVLAFQDVLGPRYGIPKGWAPEAWDYHPVLREDNLESGGLPIGLVAGADDDEPGSPVTRRASVSEGNKSTRKALDKDRGKDRKDGKSIRAHIHEIDCAICRETLEVPVVPAGADPDAVGAGGSVAATLARRTYMVTPCRHIFHSACLEGWLRFRLQCPICREELPPL</sequence>
<evidence type="ECO:0000256" key="6">
    <source>
        <dbReference type="ARBA" id="ARBA00022692"/>
    </source>
</evidence>